<sequence length="267" mass="27260">MSTERTSNRVALVTGAARGIGAATVEALCRQGYGVAALDACRGGDVLPGVGYPMATPAELQALAETYPDQVLAVRADVRDREALDLAVNATIDRFGRLDAVVAAAGVVVGGLPLWRTPDEHLQTLLDVNVLGVWNTAAAVVPTMLDGPDPHGCRFVAIASAAGERGLFHLSGYTASKHAVIGIVRGLAADLVGTGMTAVAIAPGSTRTAMLAATADLYEATPADLAQHQGIRRLIEPEEIAETIALCCSPAGAALNGSVVRADGGFG</sequence>
<dbReference type="Pfam" id="PF13561">
    <property type="entry name" value="adh_short_C2"/>
    <property type="match status" value="1"/>
</dbReference>
<dbReference type="InterPro" id="IPR020904">
    <property type="entry name" value="Sc_DH/Rdtase_CS"/>
</dbReference>
<dbReference type="PROSITE" id="PS00061">
    <property type="entry name" value="ADH_SHORT"/>
    <property type="match status" value="1"/>
</dbReference>
<dbReference type="NCBIfam" id="TIGR04504">
    <property type="entry name" value="SDR_subfam_2"/>
    <property type="match status" value="1"/>
</dbReference>
<dbReference type="InterPro" id="IPR036291">
    <property type="entry name" value="NAD(P)-bd_dom_sf"/>
</dbReference>
<dbReference type="NCBIfam" id="NF040491">
    <property type="entry name" value="SDR_subfam_4"/>
    <property type="match status" value="1"/>
</dbReference>
<dbReference type="Proteomes" id="UP000660668">
    <property type="component" value="Unassembled WGS sequence"/>
</dbReference>
<dbReference type="InterPro" id="IPR002347">
    <property type="entry name" value="SDR_fam"/>
</dbReference>
<dbReference type="GO" id="GO:0016491">
    <property type="term" value="F:oxidoreductase activity"/>
    <property type="evidence" value="ECO:0007669"/>
    <property type="project" value="UniProtKB-KW"/>
</dbReference>
<evidence type="ECO:0000256" key="3">
    <source>
        <dbReference type="ARBA" id="ARBA00023027"/>
    </source>
</evidence>
<dbReference type="AlphaFoldDB" id="A0A930YR37"/>
<dbReference type="SMART" id="SM00822">
    <property type="entry name" value="PKS_KR"/>
    <property type="match status" value="1"/>
</dbReference>
<dbReference type="PANTHER" id="PTHR24321:SF8">
    <property type="entry name" value="ESTRADIOL 17-BETA-DEHYDROGENASE 8-RELATED"/>
    <property type="match status" value="1"/>
</dbReference>
<comment type="similarity">
    <text evidence="1">Belongs to the short-chain dehydrogenases/reductases (SDR) family.</text>
</comment>
<dbReference type="InterPro" id="IPR030981">
    <property type="entry name" value="SDR_subfam_2"/>
</dbReference>
<comment type="caution">
    <text evidence="5">The sequence shown here is derived from an EMBL/GenBank/DDBJ whole genome shotgun (WGS) entry which is preliminary data.</text>
</comment>
<dbReference type="EMBL" id="JADKPO010000032">
    <property type="protein sequence ID" value="MBF4769800.1"/>
    <property type="molecule type" value="Genomic_DNA"/>
</dbReference>
<dbReference type="Gene3D" id="3.40.50.720">
    <property type="entry name" value="NAD(P)-binding Rossmann-like Domain"/>
    <property type="match status" value="1"/>
</dbReference>
<accession>A0A930YR37</accession>
<dbReference type="SUPFAM" id="SSF51735">
    <property type="entry name" value="NAD(P)-binding Rossmann-fold domains"/>
    <property type="match status" value="1"/>
</dbReference>
<dbReference type="CDD" id="cd05233">
    <property type="entry name" value="SDR_c"/>
    <property type="match status" value="1"/>
</dbReference>
<organism evidence="5 6">
    <name type="scientific">Nocardioides agariphilus</name>
    <dbReference type="NCBI Taxonomy" id="433664"/>
    <lineage>
        <taxon>Bacteria</taxon>
        <taxon>Bacillati</taxon>
        <taxon>Actinomycetota</taxon>
        <taxon>Actinomycetes</taxon>
        <taxon>Propionibacteriales</taxon>
        <taxon>Nocardioidaceae</taxon>
        <taxon>Nocardioides</taxon>
    </lineage>
</organism>
<gene>
    <name evidence="5" type="ORF">ISU10_18680</name>
</gene>
<evidence type="ECO:0000313" key="6">
    <source>
        <dbReference type="Proteomes" id="UP000660668"/>
    </source>
</evidence>
<evidence type="ECO:0000256" key="1">
    <source>
        <dbReference type="ARBA" id="ARBA00006484"/>
    </source>
</evidence>
<proteinExistence type="inferred from homology"/>
<dbReference type="PANTHER" id="PTHR24321">
    <property type="entry name" value="DEHYDROGENASES, SHORT CHAIN"/>
    <property type="match status" value="1"/>
</dbReference>
<keyword evidence="6" id="KW-1185">Reference proteome</keyword>
<keyword evidence="3" id="KW-0520">NAD</keyword>
<reference evidence="5" key="1">
    <citation type="submission" date="2020-11" db="EMBL/GenBank/DDBJ databases">
        <title>Nocardioides cynanchi sp. nov., isolated from soil of rhizosphere of Cynanchum wilfordii.</title>
        <authorList>
            <person name="Lee J.-S."/>
            <person name="Suh M.K."/>
            <person name="Kim J.-S."/>
        </authorList>
    </citation>
    <scope>NUCLEOTIDE SEQUENCE</scope>
    <source>
        <strain evidence="5">KCTC 19276</strain>
    </source>
</reference>
<dbReference type="FunFam" id="3.40.50.720:FF:000084">
    <property type="entry name" value="Short-chain dehydrogenase reductase"/>
    <property type="match status" value="1"/>
</dbReference>
<dbReference type="PRINTS" id="PR00081">
    <property type="entry name" value="GDHRDH"/>
</dbReference>
<name>A0A930YR37_9ACTN</name>
<keyword evidence="2" id="KW-0560">Oxidoreductase</keyword>
<evidence type="ECO:0000256" key="2">
    <source>
        <dbReference type="ARBA" id="ARBA00023002"/>
    </source>
</evidence>
<dbReference type="InterPro" id="IPR057326">
    <property type="entry name" value="KR_dom"/>
</dbReference>
<feature type="domain" description="Ketoreductase" evidence="4">
    <location>
        <begin position="9"/>
        <end position="206"/>
    </location>
</feature>
<evidence type="ECO:0000259" key="4">
    <source>
        <dbReference type="SMART" id="SM00822"/>
    </source>
</evidence>
<evidence type="ECO:0000313" key="5">
    <source>
        <dbReference type="EMBL" id="MBF4769800.1"/>
    </source>
</evidence>
<protein>
    <submittedName>
        <fullName evidence="5">SDR family oxidoreductase</fullName>
    </submittedName>
</protein>
<dbReference type="RefSeq" id="WP_194697947.1">
    <property type="nucleotide sequence ID" value="NZ_JADKPO010000032.1"/>
</dbReference>